<gene>
    <name evidence="1" type="ORF">GTP27_11375</name>
</gene>
<proteinExistence type="predicted"/>
<dbReference type="RefSeq" id="WP_161039305.1">
    <property type="nucleotide sequence ID" value="NZ_WWCM01000007.1"/>
</dbReference>
<organism evidence="1 2">
    <name type="scientific">Duganella qianjiadongensis</name>
    <dbReference type="NCBI Taxonomy" id="2692176"/>
    <lineage>
        <taxon>Bacteria</taxon>
        <taxon>Pseudomonadati</taxon>
        <taxon>Pseudomonadota</taxon>
        <taxon>Betaproteobacteria</taxon>
        <taxon>Burkholderiales</taxon>
        <taxon>Oxalobacteraceae</taxon>
        <taxon>Telluria group</taxon>
        <taxon>Duganella</taxon>
    </lineage>
</organism>
<sequence>MTIIIHPRDDRGFVMIPQIPEGTGYYTYGNPGSGVNQYVHPRMLTLIFAVEREWRAGCLYISGEGIRQICNRKTHQSFQGAGPSAAAYSVQ</sequence>
<protein>
    <submittedName>
        <fullName evidence="1">Uncharacterized protein</fullName>
    </submittedName>
</protein>
<comment type="caution">
    <text evidence="1">The sequence shown here is derived from an EMBL/GenBank/DDBJ whole genome shotgun (WGS) entry which is preliminary data.</text>
</comment>
<name>A0ABW9VKN9_9BURK</name>
<evidence type="ECO:0000313" key="1">
    <source>
        <dbReference type="EMBL" id="MYM39927.1"/>
    </source>
</evidence>
<accession>A0ABW9VKN9</accession>
<reference evidence="1 2" key="1">
    <citation type="submission" date="2019-12" db="EMBL/GenBank/DDBJ databases">
        <title>Novel species isolated from a subtropical stream in China.</title>
        <authorList>
            <person name="Lu H."/>
        </authorList>
    </citation>
    <scope>NUCLEOTIDE SEQUENCE [LARGE SCALE GENOMIC DNA]</scope>
    <source>
        <strain evidence="1 2">CY13W</strain>
    </source>
</reference>
<evidence type="ECO:0000313" key="2">
    <source>
        <dbReference type="Proteomes" id="UP000478090"/>
    </source>
</evidence>
<keyword evidence="2" id="KW-1185">Reference proteome</keyword>
<dbReference type="EMBL" id="WWCM01000007">
    <property type="protein sequence ID" value="MYM39927.1"/>
    <property type="molecule type" value="Genomic_DNA"/>
</dbReference>
<dbReference type="Proteomes" id="UP000478090">
    <property type="component" value="Unassembled WGS sequence"/>
</dbReference>